<protein>
    <submittedName>
        <fullName evidence="7">DNA recombination protein RmuC</fullName>
    </submittedName>
</protein>
<evidence type="ECO:0000256" key="5">
    <source>
        <dbReference type="SAM" id="Coils"/>
    </source>
</evidence>
<name>A0A7X0TU33_9GAMM</name>
<dbReference type="GO" id="GO:0006310">
    <property type="term" value="P:DNA recombination"/>
    <property type="evidence" value="ECO:0007669"/>
    <property type="project" value="UniProtKB-KW"/>
</dbReference>
<comment type="caution">
    <text evidence="7">The sequence shown here is derived from an EMBL/GenBank/DDBJ whole genome shotgun (WGS) entry which is preliminary data.</text>
</comment>
<keyword evidence="6" id="KW-0472">Membrane</keyword>
<gene>
    <name evidence="7" type="ORF">HNQ55_002456</name>
</gene>
<reference evidence="7 8" key="1">
    <citation type="submission" date="2020-08" db="EMBL/GenBank/DDBJ databases">
        <title>Genomic Encyclopedia of Type Strains, Phase IV (KMG-IV): sequencing the most valuable type-strain genomes for metagenomic binning, comparative biology and taxonomic classification.</title>
        <authorList>
            <person name="Goeker M."/>
        </authorList>
    </citation>
    <scope>NUCLEOTIDE SEQUENCE [LARGE SCALE GENOMIC DNA]</scope>
    <source>
        <strain evidence="7 8">DSM 26287</strain>
    </source>
</reference>
<proteinExistence type="inferred from homology"/>
<dbReference type="PANTHER" id="PTHR30563">
    <property type="entry name" value="DNA RECOMBINATION PROTEIN RMUC"/>
    <property type="match status" value="1"/>
</dbReference>
<keyword evidence="6" id="KW-1133">Transmembrane helix</keyword>
<dbReference type="Gene3D" id="1.20.1260.80">
    <property type="match status" value="1"/>
</dbReference>
<keyword evidence="8" id="KW-1185">Reference proteome</keyword>
<dbReference type="PANTHER" id="PTHR30563:SF0">
    <property type="entry name" value="DNA RECOMBINATION PROTEIN RMUC"/>
    <property type="match status" value="1"/>
</dbReference>
<comment type="similarity">
    <text evidence="2">Belongs to the RmuC family.</text>
</comment>
<accession>A0A7X0TU33</accession>
<evidence type="ECO:0000256" key="4">
    <source>
        <dbReference type="ARBA" id="ARBA00023172"/>
    </source>
</evidence>
<sequence>MIEFSTLQASSFELILFALIFISVLLLFMMLNLVKMKRQYSSALEMIKLQGESHLRIGDANKYFFEQITQNLSSNHQQLSQQQFELKSAIEQQISDLKIKTLRQQAEQGEKQLSVLHFHQNEFTQNQNKALEQLMKHLNENNKVNREEQSKSMLASSEQMAKKINELTLSTDNRLKEISDQVEKRLADGFEKTTKTFNDIVKRLALIDDAQKKITELSSNVVSLQEVLSDKRSRGAFGEVQLNALIRNVLPEQSFGLQHTLSNGKIADCALFLPKPTGTVIIDSKFPLESYRKMTNVEIGDADRKAAERQFKVDIKKHIKDIGDRYIIENETSDGAIMFIPAEAIFAEIHGHHSDLVEIANNQRIWLTSPTTLMAILTTARSVLKDEATKEQIHIIQAHLGELATDFSRFRNRFDNLAKHIDQAATDVKQIHTSANKISNRFSKIEQVDLSTSVKTQQKQNPMLLDD</sequence>
<evidence type="ECO:0000256" key="6">
    <source>
        <dbReference type="SAM" id="Phobius"/>
    </source>
</evidence>
<evidence type="ECO:0000256" key="1">
    <source>
        <dbReference type="ARBA" id="ARBA00003416"/>
    </source>
</evidence>
<dbReference type="InterPro" id="IPR003798">
    <property type="entry name" value="DNA_recombination_RmuC"/>
</dbReference>
<evidence type="ECO:0000313" key="8">
    <source>
        <dbReference type="Proteomes" id="UP000537141"/>
    </source>
</evidence>
<evidence type="ECO:0000256" key="2">
    <source>
        <dbReference type="ARBA" id="ARBA00009840"/>
    </source>
</evidence>
<keyword evidence="6" id="KW-0812">Transmembrane</keyword>
<feature type="transmembrane region" description="Helical" evidence="6">
    <location>
        <begin position="14"/>
        <end position="34"/>
    </location>
</feature>
<feature type="coiled-coil region" evidence="5">
    <location>
        <begin position="121"/>
        <end position="148"/>
    </location>
</feature>
<organism evidence="7 8">
    <name type="scientific">Thalassotalea piscium</name>
    <dbReference type="NCBI Taxonomy" id="1230533"/>
    <lineage>
        <taxon>Bacteria</taxon>
        <taxon>Pseudomonadati</taxon>
        <taxon>Pseudomonadota</taxon>
        <taxon>Gammaproteobacteria</taxon>
        <taxon>Alteromonadales</taxon>
        <taxon>Colwelliaceae</taxon>
        <taxon>Thalassotalea</taxon>
    </lineage>
</organism>
<keyword evidence="3 5" id="KW-0175">Coiled coil</keyword>
<dbReference type="Proteomes" id="UP000537141">
    <property type="component" value="Unassembled WGS sequence"/>
</dbReference>
<dbReference type="EMBL" id="JACHHU010000021">
    <property type="protein sequence ID" value="MBB6543932.1"/>
    <property type="molecule type" value="Genomic_DNA"/>
</dbReference>
<dbReference type="Pfam" id="PF02646">
    <property type="entry name" value="RmuC"/>
    <property type="match status" value="1"/>
</dbReference>
<evidence type="ECO:0000313" key="7">
    <source>
        <dbReference type="EMBL" id="MBB6543932.1"/>
    </source>
</evidence>
<dbReference type="RefSeq" id="WP_184424702.1">
    <property type="nucleotide sequence ID" value="NZ_JACHHU010000021.1"/>
</dbReference>
<dbReference type="AlphaFoldDB" id="A0A7X0TU33"/>
<evidence type="ECO:0000256" key="3">
    <source>
        <dbReference type="ARBA" id="ARBA00023054"/>
    </source>
</evidence>
<keyword evidence="4" id="KW-0233">DNA recombination</keyword>
<comment type="function">
    <text evidence="1">Involved in DNA recombination.</text>
</comment>